<dbReference type="InterPro" id="IPR001100">
    <property type="entry name" value="Pyr_nuc-diS_OxRdtase"/>
</dbReference>
<dbReference type="GO" id="GO:0050660">
    <property type="term" value="F:flavin adenine dinucleotide binding"/>
    <property type="evidence" value="ECO:0007669"/>
    <property type="project" value="InterPro"/>
</dbReference>
<keyword evidence="3 11" id="KW-0285">Flavoprotein</keyword>
<dbReference type="AlphaFoldDB" id="A0A365XWC1"/>
<feature type="binding site" evidence="9">
    <location>
        <position position="273"/>
    </location>
    <ligand>
        <name>NAD(+)</name>
        <dbReference type="ChEBI" id="CHEBI:57540"/>
    </ligand>
</feature>
<feature type="disulfide bond" description="Redox-active" evidence="10">
    <location>
        <begin position="44"/>
        <end position="49"/>
    </location>
</feature>
<feature type="domain" description="Pyridine nucleotide-disulphide oxidoreductase dimerisation" evidence="12">
    <location>
        <begin position="348"/>
        <end position="456"/>
    </location>
</feature>
<feature type="binding site" evidence="9">
    <location>
        <position position="314"/>
    </location>
    <ligand>
        <name>FAD</name>
        <dbReference type="ChEBI" id="CHEBI:57692"/>
    </ligand>
</feature>
<accession>A0A365XWC1</accession>
<dbReference type="FunFam" id="3.30.390.30:FF:000001">
    <property type="entry name" value="Dihydrolipoyl dehydrogenase"/>
    <property type="match status" value="1"/>
</dbReference>
<feature type="binding site" evidence="9">
    <location>
        <position position="205"/>
    </location>
    <ligand>
        <name>NAD(+)</name>
        <dbReference type="ChEBI" id="CHEBI:57540"/>
    </ligand>
</feature>
<keyword evidence="11" id="KW-0676">Redox-active center</keyword>
<dbReference type="Gene3D" id="3.30.390.30">
    <property type="match status" value="1"/>
</dbReference>
<sequence>MNTTNYDIVVIGSGPGGYVSAIRSAQLGYKVALVEKYDTLGGTCTNVGCVPAKALLDSSEHYHKADAQFKAHGIKLSAMELDFNQFIHRKNEVVKQNALGLVYLMKKNKIDVHYGLGSFIDATHLKVSSDKEEQVLTSKYFVIATGSKPSSLPGIIIDKKRIISSTESLSLPSQPASMVIIGGGVIGVELASVYARIGTKVTILEYADSLIPSMDRDLGKALQKSLTGLSIDIHLSSKVQTAVNTGEAAVVGYLDKDGKQQELVADYCLVAVGRRAYTDGLNLQAARVEAEKNGKIKVNNTLQTTTPNIYAIGDVISGPMLAHKAEEEGTLVAEVIHGLKPHMNYNLIPGVVYTWPEVAGVGATEEELKAKGIVYRVGKFPYMASARARASMDTEGFVKVLVAEAYNEVLGVHVIGPRAADVIGQAVVGMAHETTADEMAHLSYAHPTYSEALKDAFLMASGKGAINI</sequence>
<dbReference type="Pfam" id="PF02852">
    <property type="entry name" value="Pyr_redox_dim"/>
    <property type="match status" value="1"/>
</dbReference>
<evidence type="ECO:0000256" key="6">
    <source>
        <dbReference type="ARBA" id="ARBA00023027"/>
    </source>
</evidence>
<dbReference type="InterPro" id="IPR023753">
    <property type="entry name" value="FAD/NAD-binding_dom"/>
</dbReference>
<dbReference type="EMBL" id="QFFJ01000002">
    <property type="protein sequence ID" value="RBL90291.1"/>
    <property type="molecule type" value="Genomic_DNA"/>
</dbReference>
<feature type="binding site" evidence="9">
    <location>
        <begin position="145"/>
        <end position="147"/>
    </location>
    <ligand>
        <name>FAD</name>
        <dbReference type="ChEBI" id="CHEBI:57692"/>
    </ligand>
</feature>
<feature type="binding site" evidence="9">
    <location>
        <position position="117"/>
    </location>
    <ligand>
        <name>FAD</name>
        <dbReference type="ChEBI" id="CHEBI:57692"/>
    </ligand>
</feature>
<evidence type="ECO:0000256" key="3">
    <source>
        <dbReference type="ARBA" id="ARBA00022630"/>
    </source>
</evidence>
<proteinExistence type="inferred from homology"/>
<dbReference type="GO" id="GO:0005737">
    <property type="term" value="C:cytoplasm"/>
    <property type="evidence" value="ECO:0007669"/>
    <property type="project" value="UniProtKB-ARBA"/>
</dbReference>
<gene>
    <name evidence="14" type="primary">lpdA</name>
    <name evidence="14" type="ORF">DF182_27895</name>
</gene>
<dbReference type="PIRSF" id="PIRSF000350">
    <property type="entry name" value="Mercury_reductase_MerA"/>
    <property type="match status" value="1"/>
</dbReference>
<feature type="active site" description="Proton acceptor" evidence="8">
    <location>
        <position position="446"/>
    </location>
</feature>
<comment type="similarity">
    <text evidence="1 11">Belongs to the class-I pyridine nucleotide-disulfide oxidoreductase family.</text>
</comment>
<evidence type="ECO:0000256" key="1">
    <source>
        <dbReference type="ARBA" id="ARBA00007532"/>
    </source>
</evidence>
<evidence type="ECO:0000256" key="11">
    <source>
        <dbReference type="RuleBase" id="RU003692"/>
    </source>
</evidence>
<comment type="cofactor">
    <cofactor evidence="9 11">
        <name>FAD</name>
        <dbReference type="ChEBI" id="CHEBI:57692"/>
    </cofactor>
    <text evidence="9 11">Binds 1 FAD per subunit.</text>
</comment>
<evidence type="ECO:0000256" key="7">
    <source>
        <dbReference type="ARBA" id="ARBA00049187"/>
    </source>
</evidence>
<dbReference type="Proteomes" id="UP000253410">
    <property type="component" value="Unassembled WGS sequence"/>
</dbReference>
<dbReference type="InterPro" id="IPR036188">
    <property type="entry name" value="FAD/NAD-bd_sf"/>
</dbReference>
<protein>
    <recommendedName>
        <fullName evidence="2 11">Dihydrolipoyl dehydrogenase</fullName>
        <ecNumber evidence="2 11">1.8.1.4</ecNumber>
    </recommendedName>
</protein>
<dbReference type="PRINTS" id="PR00368">
    <property type="entry name" value="FADPNR"/>
</dbReference>
<feature type="binding site" evidence="9">
    <location>
        <begin position="182"/>
        <end position="189"/>
    </location>
    <ligand>
        <name>NAD(+)</name>
        <dbReference type="ChEBI" id="CHEBI:57540"/>
    </ligand>
</feature>
<dbReference type="SUPFAM" id="SSF55424">
    <property type="entry name" value="FAD/NAD-linked reductases, dimerisation (C-terminal) domain"/>
    <property type="match status" value="1"/>
</dbReference>
<dbReference type="InterPro" id="IPR006258">
    <property type="entry name" value="Lipoamide_DH"/>
</dbReference>
<feature type="binding site" evidence="9">
    <location>
        <begin position="320"/>
        <end position="323"/>
    </location>
    <ligand>
        <name>FAD</name>
        <dbReference type="ChEBI" id="CHEBI:57692"/>
    </ligand>
</feature>
<dbReference type="InterPro" id="IPR004099">
    <property type="entry name" value="Pyr_nucl-diS_OxRdtase_dimer"/>
</dbReference>
<dbReference type="InterPro" id="IPR016156">
    <property type="entry name" value="FAD/NAD-linked_Rdtase_dimer_sf"/>
</dbReference>
<evidence type="ECO:0000313" key="15">
    <source>
        <dbReference type="Proteomes" id="UP000253410"/>
    </source>
</evidence>
<dbReference type="GO" id="GO:0004148">
    <property type="term" value="F:dihydrolipoyl dehydrogenase (NADH) activity"/>
    <property type="evidence" value="ECO:0007669"/>
    <property type="project" value="UniProtKB-EC"/>
</dbReference>
<evidence type="ECO:0000256" key="4">
    <source>
        <dbReference type="ARBA" id="ARBA00022827"/>
    </source>
</evidence>
<dbReference type="RefSeq" id="WP_113619751.1">
    <property type="nucleotide sequence ID" value="NZ_QFFJ01000002.1"/>
</dbReference>
<keyword evidence="6 9" id="KW-0520">NAD</keyword>
<comment type="caution">
    <text evidence="14">The sequence shown here is derived from an EMBL/GenBank/DDBJ whole genome shotgun (WGS) entry which is preliminary data.</text>
</comment>
<reference evidence="14 15" key="1">
    <citation type="submission" date="2018-05" db="EMBL/GenBank/DDBJ databases">
        <title>Chitinophaga sp. K3CV102501T nov., isolated from isolated from a monsoon evergreen broad-leaved forest soil.</title>
        <authorList>
            <person name="Lv Y."/>
        </authorList>
    </citation>
    <scope>NUCLEOTIDE SEQUENCE [LARGE SCALE GENOMIC DNA]</scope>
    <source>
        <strain evidence="14 15">GDMCC 1.1325</strain>
    </source>
</reference>
<name>A0A365XWC1_9BACT</name>
<dbReference type="InterPro" id="IPR050151">
    <property type="entry name" value="Class-I_Pyr_Nuc-Dis_Oxidored"/>
</dbReference>
<evidence type="ECO:0000256" key="10">
    <source>
        <dbReference type="PIRSR" id="PIRSR000350-4"/>
    </source>
</evidence>
<dbReference type="OrthoDB" id="9800167at2"/>
<feature type="domain" description="FAD/NAD(P)-binding" evidence="13">
    <location>
        <begin position="6"/>
        <end position="329"/>
    </location>
</feature>
<dbReference type="PANTHER" id="PTHR22912">
    <property type="entry name" value="DISULFIDE OXIDOREDUCTASE"/>
    <property type="match status" value="1"/>
</dbReference>
<feature type="binding site" evidence="9">
    <location>
        <position position="53"/>
    </location>
    <ligand>
        <name>FAD</name>
        <dbReference type="ChEBI" id="CHEBI:57692"/>
    </ligand>
</feature>
<dbReference type="PRINTS" id="PR00411">
    <property type="entry name" value="PNDRDTASEI"/>
</dbReference>
<comment type="catalytic activity">
    <reaction evidence="7 11">
        <text>N(6)-[(R)-dihydrolipoyl]-L-lysyl-[protein] + NAD(+) = N(6)-[(R)-lipoyl]-L-lysyl-[protein] + NADH + H(+)</text>
        <dbReference type="Rhea" id="RHEA:15045"/>
        <dbReference type="Rhea" id="RHEA-COMP:10474"/>
        <dbReference type="Rhea" id="RHEA-COMP:10475"/>
        <dbReference type="ChEBI" id="CHEBI:15378"/>
        <dbReference type="ChEBI" id="CHEBI:57540"/>
        <dbReference type="ChEBI" id="CHEBI:57945"/>
        <dbReference type="ChEBI" id="CHEBI:83099"/>
        <dbReference type="ChEBI" id="CHEBI:83100"/>
        <dbReference type="EC" id="1.8.1.4"/>
    </reaction>
</comment>
<keyword evidence="5 11" id="KW-0560">Oxidoreductase</keyword>
<dbReference type="SUPFAM" id="SSF51905">
    <property type="entry name" value="FAD/NAD(P)-binding domain"/>
    <property type="match status" value="1"/>
</dbReference>
<comment type="miscellaneous">
    <text evidence="11">The active site is a redox-active disulfide bond.</text>
</comment>
<organism evidence="14 15">
    <name type="scientific">Chitinophaga flava</name>
    <dbReference type="NCBI Taxonomy" id="2259036"/>
    <lineage>
        <taxon>Bacteria</taxon>
        <taxon>Pseudomonadati</taxon>
        <taxon>Bacteroidota</taxon>
        <taxon>Chitinophagia</taxon>
        <taxon>Chitinophagales</taxon>
        <taxon>Chitinophagaceae</taxon>
        <taxon>Chitinophaga</taxon>
    </lineage>
</organism>
<evidence type="ECO:0000256" key="8">
    <source>
        <dbReference type="PIRSR" id="PIRSR000350-2"/>
    </source>
</evidence>
<evidence type="ECO:0000256" key="5">
    <source>
        <dbReference type="ARBA" id="ARBA00023002"/>
    </source>
</evidence>
<dbReference type="GO" id="GO:0006103">
    <property type="term" value="P:2-oxoglutarate metabolic process"/>
    <property type="evidence" value="ECO:0007669"/>
    <property type="project" value="TreeGrafter"/>
</dbReference>
<dbReference type="NCBIfam" id="TIGR01350">
    <property type="entry name" value="lipoamide_DH"/>
    <property type="match status" value="1"/>
</dbReference>
<evidence type="ECO:0000259" key="12">
    <source>
        <dbReference type="Pfam" id="PF02852"/>
    </source>
</evidence>
<evidence type="ECO:0000256" key="9">
    <source>
        <dbReference type="PIRSR" id="PIRSR000350-3"/>
    </source>
</evidence>
<keyword evidence="4 9" id="KW-0274">FAD</keyword>
<evidence type="ECO:0000313" key="14">
    <source>
        <dbReference type="EMBL" id="RBL90291.1"/>
    </source>
</evidence>
<evidence type="ECO:0000259" key="13">
    <source>
        <dbReference type="Pfam" id="PF07992"/>
    </source>
</evidence>
<keyword evidence="15" id="KW-1185">Reference proteome</keyword>
<dbReference type="Pfam" id="PF07992">
    <property type="entry name" value="Pyr_redox_2"/>
    <property type="match status" value="1"/>
</dbReference>
<evidence type="ECO:0000256" key="2">
    <source>
        <dbReference type="ARBA" id="ARBA00012608"/>
    </source>
</evidence>
<dbReference type="PANTHER" id="PTHR22912:SF151">
    <property type="entry name" value="DIHYDROLIPOYL DEHYDROGENASE, MITOCHONDRIAL"/>
    <property type="match status" value="1"/>
</dbReference>
<dbReference type="EC" id="1.8.1.4" evidence="2 11"/>
<keyword evidence="9" id="KW-0547">Nucleotide-binding</keyword>
<dbReference type="Gene3D" id="3.50.50.60">
    <property type="entry name" value="FAD/NAD(P)-binding domain"/>
    <property type="match status" value="2"/>
</dbReference>